<dbReference type="EMBL" id="LVVM01000724">
    <property type="protein sequence ID" value="OJA20123.1"/>
    <property type="molecule type" value="Genomic_DNA"/>
</dbReference>
<name>A0A1J8QJN0_9AGAM</name>
<evidence type="ECO:0000313" key="3">
    <source>
        <dbReference type="Proteomes" id="UP000183567"/>
    </source>
</evidence>
<sequence length="80" mass="8920">MERSASYQPSQAAELVDAVDSLIQEQSLDQKPLTKQGSQRAQDPQQKPHYQLSAELTKAINCLHQQSTASEEDQKLVLDP</sequence>
<accession>A0A1J8QJN0</accession>
<dbReference type="OrthoDB" id="2996389at2759"/>
<keyword evidence="3" id="KW-1185">Reference proteome</keyword>
<feature type="compositionally biased region" description="Polar residues" evidence="1">
    <location>
        <begin position="26"/>
        <end position="45"/>
    </location>
</feature>
<dbReference type="AlphaFoldDB" id="A0A1J8QJN0"/>
<evidence type="ECO:0000256" key="1">
    <source>
        <dbReference type="SAM" id="MobiDB-lite"/>
    </source>
</evidence>
<gene>
    <name evidence="2" type="ORF">AZE42_04094</name>
</gene>
<dbReference type="Proteomes" id="UP000183567">
    <property type="component" value="Unassembled WGS sequence"/>
</dbReference>
<proteinExistence type="predicted"/>
<feature type="region of interest" description="Disordered" evidence="1">
    <location>
        <begin position="26"/>
        <end position="50"/>
    </location>
</feature>
<organism evidence="2 3">
    <name type="scientific">Rhizopogon vesiculosus</name>
    <dbReference type="NCBI Taxonomy" id="180088"/>
    <lineage>
        <taxon>Eukaryota</taxon>
        <taxon>Fungi</taxon>
        <taxon>Dikarya</taxon>
        <taxon>Basidiomycota</taxon>
        <taxon>Agaricomycotina</taxon>
        <taxon>Agaricomycetes</taxon>
        <taxon>Agaricomycetidae</taxon>
        <taxon>Boletales</taxon>
        <taxon>Suillineae</taxon>
        <taxon>Rhizopogonaceae</taxon>
        <taxon>Rhizopogon</taxon>
    </lineage>
</organism>
<reference evidence="2 3" key="1">
    <citation type="submission" date="2016-03" db="EMBL/GenBank/DDBJ databases">
        <title>Comparative genomics of the ectomycorrhizal sister species Rhizopogon vinicolor and Rhizopogon vesiculosus (Basidiomycota: Boletales) reveals a divergence of the mating type B locus.</title>
        <authorList>
            <person name="Mujic A.B."/>
            <person name="Kuo A."/>
            <person name="Tritt A."/>
            <person name="Lipzen A."/>
            <person name="Chen C."/>
            <person name="Johnson J."/>
            <person name="Sharma A."/>
            <person name="Barry K."/>
            <person name="Grigoriev I.V."/>
            <person name="Spatafora J.W."/>
        </authorList>
    </citation>
    <scope>NUCLEOTIDE SEQUENCE [LARGE SCALE GENOMIC DNA]</scope>
    <source>
        <strain evidence="2 3">AM-OR11-056</strain>
    </source>
</reference>
<evidence type="ECO:0000313" key="2">
    <source>
        <dbReference type="EMBL" id="OJA20123.1"/>
    </source>
</evidence>
<protein>
    <submittedName>
        <fullName evidence="2">Uncharacterized protein</fullName>
    </submittedName>
</protein>
<comment type="caution">
    <text evidence="2">The sequence shown here is derived from an EMBL/GenBank/DDBJ whole genome shotgun (WGS) entry which is preliminary data.</text>
</comment>